<dbReference type="EMBL" id="JADIMK010000038">
    <property type="protein sequence ID" value="MBO8455502.1"/>
    <property type="molecule type" value="Genomic_DNA"/>
</dbReference>
<accession>A0A9D9HKG4</accession>
<dbReference type="AlphaFoldDB" id="A0A9D9HKG4"/>
<feature type="transmembrane region" description="Helical" evidence="1">
    <location>
        <begin position="290"/>
        <end position="310"/>
    </location>
</feature>
<dbReference type="Proteomes" id="UP000823617">
    <property type="component" value="Unassembled WGS sequence"/>
</dbReference>
<keyword evidence="1" id="KW-1133">Transmembrane helix</keyword>
<evidence type="ECO:0000259" key="2">
    <source>
        <dbReference type="Pfam" id="PF01757"/>
    </source>
</evidence>
<evidence type="ECO:0000313" key="4">
    <source>
        <dbReference type="Proteomes" id="UP000823617"/>
    </source>
</evidence>
<dbReference type="GO" id="GO:0016747">
    <property type="term" value="F:acyltransferase activity, transferring groups other than amino-acyl groups"/>
    <property type="evidence" value="ECO:0007669"/>
    <property type="project" value="InterPro"/>
</dbReference>
<evidence type="ECO:0000313" key="3">
    <source>
        <dbReference type="EMBL" id="MBO8455502.1"/>
    </source>
</evidence>
<feature type="domain" description="Acyltransferase 3" evidence="2">
    <location>
        <begin position="6"/>
        <end position="307"/>
    </location>
</feature>
<feature type="transmembrane region" description="Helical" evidence="1">
    <location>
        <begin position="141"/>
        <end position="159"/>
    </location>
</feature>
<feature type="transmembrane region" description="Helical" evidence="1">
    <location>
        <begin position="119"/>
        <end position="136"/>
    </location>
</feature>
<organism evidence="3 4">
    <name type="scientific">Candidatus Cryptobacteroides intestinigallinarum</name>
    <dbReference type="NCBI Taxonomy" id="2840767"/>
    <lineage>
        <taxon>Bacteria</taxon>
        <taxon>Pseudomonadati</taxon>
        <taxon>Bacteroidota</taxon>
        <taxon>Bacteroidia</taxon>
        <taxon>Bacteroidales</taxon>
        <taxon>Candidatus Cryptobacteroides</taxon>
    </lineage>
</organism>
<proteinExistence type="predicted"/>
<evidence type="ECO:0000256" key="1">
    <source>
        <dbReference type="SAM" id="Phobius"/>
    </source>
</evidence>
<comment type="caution">
    <text evidence="3">The sequence shown here is derived from an EMBL/GenBank/DDBJ whole genome shotgun (WGS) entry which is preliminary data.</text>
</comment>
<feature type="transmembrane region" description="Helical" evidence="1">
    <location>
        <begin position="31"/>
        <end position="50"/>
    </location>
</feature>
<protein>
    <submittedName>
        <fullName evidence="3">Acyltransferase family protein</fullName>
    </submittedName>
</protein>
<feature type="transmembrane region" description="Helical" evidence="1">
    <location>
        <begin position="220"/>
        <end position="241"/>
    </location>
</feature>
<dbReference type="PANTHER" id="PTHR37312:SF1">
    <property type="entry name" value="MEMBRANE-BOUND ACYLTRANSFERASE YKRP-RELATED"/>
    <property type="match status" value="1"/>
</dbReference>
<keyword evidence="1" id="KW-0812">Transmembrane</keyword>
<keyword evidence="1" id="KW-0472">Membrane</keyword>
<name>A0A9D9HKG4_9BACT</name>
<dbReference type="InterPro" id="IPR052734">
    <property type="entry name" value="Nod_factor_acetyltransferase"/>
</dbReference>
<reference evidence="3" key="2">
    <citation type="journal article" date="2021" name="PeerJ">
        <title>Extensive microbial diversity within the chicken gut microbiome revealed by metagenomics and culture.</title>
        <authorList>
            <person name="Gilroy R."/>
            <person name="Ravi A."/>
            <person name="Getino M."/>
            <person name="Pursley I."/>
            <person name="Horton D.L."/>
            <person name="Alikhan N.F."/>
            <person name="Baker D."/>
            <person name="Gharbi K."/>
            <person name="Hall N."/>
            <person name="Watson M."/>
            <person name="Adriaenssens E.M."/>
            <person name="Foster-Nyarko E."/>
            <person name="Jarju S."/>
            <person name="Secka A."/>
            <person name="Antonio M."/>
            <person name="Oren A."/>
            <person name="Chaudhuri R.R."/>
            <person name="La Ragione R."/>
            <person name="Hildebrand F."/>
            <person name="Pallen M.J."/>
        </authorList>
    </citation>
    <scope>NUCLEOTIDE SEQUENCE</scope>
    <source>
        <strain evidence="3">B1-3475</strain>
    </source>
</reference>
<keyword evidence="3" id="KW-0012">Acyltransferase</keyword>
<feature type="transmembrane region" description="Helical" evidence="1">
    <location>
        <begin position="195"/>
        <end position="214"/>
    </location>
</feature>
<sequence length="322" mass="35040">MNERIEYLDICRGTAVILVVMSHSLCSRAMLFANGFFVPVFYFIAGYLSSGRISLVKKARRLLIPYLVFSVLIAAAAVLSGMKDIGWKDVAGVLYSRYALYPLGTEDNVVLLGLGNSPLWFLTSMFLSFLTFAVLCRSGKYAVWMALAYVAVTVVMKFLPVLLPWSLDTAFLTGLFMYSGKVVRQYGILEKGWSVPALMLAAYAASLLVNGYGNLSVREYGKSVLLCLASGISGSIVLLKLSHLIDNTFLHRPLAAIGRNSLVIFCMQIPFLQIILKVSSLAGILVPTGFVEAAVAGVQVIAAVACGYLLSRILSRFMPSVI</sequence>
<dbReference type="PANTHER" id="PTHR37312">
    <property type="entry name" value="MEMBRANE-BOUND ACYLTRANSFERASE YKRP-RELATED"/>
    <property type="match status" value="1"/>
</dbReference>
<keyword evidence="3" id="KW-0808">Transferase</keyword>
<gene>
    <name evidence="3" type="ORF">IAC08_03755</name>
</gene>
<dbReference type="Pfam" id="PF01757">
    <property type="entry name" value="Acyl_transf_3"/>
    <property type="match status" value="1"/>
</dbReference>
<reference evidence="3" key="1">
    <citation type="submission" date="2020-10" db="EMBL/GenBank/DDBJ databases">
        <authorList>
            <person name="Gilroy R."/>
        </authorList>
    </citation>
    <scope>NUCLEOTIDE SEQUENCE</scope>
    <source>
        <strain evidence="3">B1-3475</strain>
    </source>
</reference>
<feature type="transmembrane region" description="Helical" evidence="1">
    <location>
        <begin position="62"/>
        <end position="82"/>
    </location>
</feature>
<dbReference type="InterPro" id="IPR002656">
    <property type="entry name" value="Acyl_transf_3_dom"/>
</dbReference>